<gene>
    <name evidence="3" type="ORF">TAV2_LOCUS18229</name>
</gene>
<dbReference type="EMBL" id="OU466861">
    <property type="protein sequence ID" value="CAH2067277.1"/>
    <property type="molecule type" value="Genomic_DNA"/>
</dbReference>
<dbReference type="PANTHER" id="PTHR46991">
    <property type="entry name" value="23.5 KDA HEAT SHOCK PROTEIN, MITOCHONDRIAL"/>
    <property type="match status" value="1"/>
</dbReference>
<comment type="similarity">
    <text evidence="1">Belongs to the small heat shock protein (HSP20) family.</text>
</comment>
<evidence type="ECO:0000313" key="3">
    <source>
        <dbReference type="EMBL" id="CAH2067277.1"/>
    </source>
</evidence>
<name>A0AAU9SJ47_THLAR</name>
<evidence type="ECO:0000256" key="1">
    <source>
        <dbReference type="PROSITE-ProRule" id="PRU00285"/>
    </source>
</evidence>
<keyword evidence="4" id="KW-1185">Reference proteome</keyword>
<organism evidence="3 4">
    <name type="scientific">Thlaspi arvense</name>
    <name type="common">Field penny-cress</name>
    <dbReference type="NCBI Taxonomy" id="13288"/>
    <lineage>
        <taxon>Eukaryota</taxon>
        <taxon>Viridiplantae</taxon>
        <taxon>Streptophyta</taxon>
        <taxon>Embryophyta</taxon>
        <taxon>Tracheophyta</taxon>
        <taxon>Spermatophyta</taxon>
        <taxon>Magnoliopsida</taxon>
        <taxon>eudicotyledons</taxon>
        <taxon>Gunneridae</taxon>
        <taxon>Pentapetalae</taxon>
        <taxon>rosids</taxon>
        <taxon>malvids</taxon>
        <taxon>Brassicales</taxon>
        <taxon>Brassicaceae</taxon>
        <taxon>Thlaspideae</taxon>
        <taxon>Thlaspi</taxon>
    </lineage>
</organism>
<dbReference type="PROSITE" id="PS01031">
    <property type="entry name" value="SHSP"/>
    <property type="match status" value="1"/>
</dbReference>
<dbReference type="Proteomes" id="UP000836841">
    <property type="component" value="Chromosome 5"/>
</dbReference>
<dbReference type="InterPro" id="IPR008978">
    <property type="entry name" value="HSP20-like_chaperone"/>
</dbReference>
<dbReference type="InterPro" id="IPR044656">
    <property type="entry name" value="HSP14.7/HSP23.5/HSP23.6-like"/>
</dbReference>
<dbReference type="PANTHER" id="PTHR46991:SF29">
    <property type="entry name" value="HEAT SHOCK PROTEIN HSP20_ALPHA CRYSTALLIN FAMILY PROTEIN"/>
    <property type="match status" value="1"/>
</dbReference>
<evidence type="ECO:0000259" key="2">
    <source>
        <dbReference type="PROSITE" id="PS01031"/>
    </source>
</evidence>
<dbReference type="AlphaFoldDB" id="A0AAU9SJ47"/>
<accession>A0AAU9SJ47</accession>
<protein>
    <recommendedName>
        <fullName evidence="2">SHSP domain-containing protein</fullName>
    </recommendedName>
</protein>
<dbReference type="InterPro" id="IPR002068">
    <property type="entry name" value="A-crystallin/Hsp20_dom"/>
</dbReference>
<sequence length="263" mass="28608">MAAVPLTASPQLPEGFYAINNQFLLRGPKGFEEFKMLEENEAMFARIDFPGVPKDNVQVTLLDSKKAVFINATAPMDQEHDSYRIYITHAGLLCKCCAISGFTSDMSDGVLRLVLSKTNISPHRSSSISCLAGSGFREDLRSKGPHRYPYGTDPHDPALTGPELKPHPNVLVGPNMAYESKQLENGSLHVRLDMPGVPEDRFTVSVKEGRVTVTGEALAASHDSGGRFYSGDVAMLASPVDIPSRPIKTIIKNGVIQLFIPPV</sequence>
<dbReference type="SUPFAM" id="SSF49764">
    <property type="entry name" value="HSP20-like chaperones"/>
    <property type="match status" value="2"/>
</dbReference>
<dbReference type="CDD" id="cd00298">
    <property type="entry name" value="ACD_sHsps_p23-like"/>
    <property type="match status" value="2"/>
</dbReference>
<reference evidence="3 4" key="1">
    <citation type="submission" date="2022-03" db="EMBL/GenBank/DDBJ databases">
        <authorList>
            <person name="Nunn A."/>
            <person name="Chopra R."/>
            <person name="Nunn A."/>
            <person name="Contreras Garrido A."/>
        </authorList>
    </citation>
    <scope>NUCLEOTIDE SEQUENCE [LARGE SCALE GENOMIC DNA]</scope>
</reference>
<proteinExistence type="inferred from homology"/>
<feature type="domain" description="SHSP" evidence="2">
    <location>
        <begin position="167"/>
        <end position="263"/>
    </location>
</feature>
<evidence type="ECO:0000313" key="4">
    <source>
        <dbReference type="Proteomes" id="UP000836841"/>
    </source>
</evidence>